<protein>
    <recommendedName>
        <fullName evidence="2">protein-glutamate O-methyltransferase</fullName>
        <ecNumber evidence="2">2.1.1.80</ecNumber>
    </recommendedName>
</protein>
<comment type="caution">
    <text evidence="7">The sequence shown here is derived from an EMBL/GenBank/DDBJ whole genome shotgun (WGS) entry which is preliminary data.</text>
</comment>
<keyword evidence="8" id="KW-1185">Reference proteome</keyword>
<dbReference type="InterPro" id="IPR022641">
    <property type="entry name" value="CheR_N"/>
</dbReference>
<reference evidence="7 8" key="1">
    <citation type="submission" date="2013-06" db="EMBL/GenBank/DDBJ databases">
        <title>Whole genome shotgun sequence of Bacillus selenatarsenatis SF-1.</title>
        <authorList>
            <person name="Kuroda M."/>
            <person name="Sei K."/>
            <person name="Yamashita M."/>
            <person name="Ike M."/>
        </authorList>
    </citation>
    <scope>NUCLEOTIDE SEQUENCE [LARGE SCALE GENOMIC DNA]</scope>
    <source>
        <strain evidence="7 8">SF-1</strain>
    </source>
</reference>
<dbReference type="PIRSF" id="PIRSF000410">
    <property type="entry name" value="CheR"/>
    <property type="match status" value="1"/>
</dbReference>
<dbReference type="PROSITE" id="PS50123">
    <property type="entry name" value="CHER"/>
    <property type="match status" value="1"/>
</dbReference>
<dbReference type="EC" id="2.1.1.80" evidence="2"/>
<dbReference type="InterPro" id="IPR026024">
    <property type="entry name" value="Chemotaxis_MeTrfase_CheR"/>
</dbReference>
<dbReference type="InterPro" id="IPR022642">
    <property type="entry name" value="CheR_C"/>
</dbReference>
<dbReference type="InterPro" id="IPR029063">
    <property type="entry name" value="SAM-dependent_MTases_sf"/>
</dbReference>
<evidence type="ECO:0000256" key="4">
    <source>
        <dbReference type="ARBA" id="ARBA00022679"/>
    </source>
</evidence>
<evidence type="ECO:0000256" key="1">
    <source>
        <dbReference type="ARBA" id="ARBA00001541"/>
    </source>
</evidence>
<evidence type="ECO:0000313" key="7">
    <source>
        <dbReference type="EMBL" id="GAM13844.1"/>
    </source>
</evidence>
<dbReference type="AlphaFoldDB" id="A0A0A8X3M9"/>
<evidence type="ECO:0000256" key="5">
    <source>
        <dbReference type="ARBA" id="ARBA00022691"/>
    </source>
</evidence>
<keyword evidence="3 7" id="KW-0489">Methyltransferase</keyword>
<dbReference type="PANTHER" id="PTHR24422:SF19">
    <property type="entry name" value="CHEMOTAXIS PROTEIN METHYLTRANSFERASE"/>
    <property type="match status" value="1"/>
</dbReference>
<dbReference type="SUPFAM" id="SSF47757">
    <property type="entry name" value="Chemotaxis receptor methyltransferase CheR, N-terminal domain"/>
    <property type="match status" value="1"/>
</dbReference>
<dbReference type="CDD" id="cd02440">
    <property type="entry name" value="AdoMet_MTases"/>
    <property type="match status" value="1"/>
</dbReference>
<dbReference type="PRINTS" id="PR00996">
    <property type="entry name" value="CHERMTFRASE"/>
</dbReference>
<dbReference type="GO" id="GO:0032259">
    <property type="term" value="P:methylation"/>
    <property type="evidence" value="ECO:0007669"/>
    <property type="project" value="UniProtKB-KW"/>
</dbReference>
<dbReference type="Proteomes" id="UP000031014">
    <property type="component" value="Unassembled WGS sequence"/>
</dbReference>
<dbReference type="InterPro" id="IPR000780">
    <property type="entry name" value="CheR_MeTrfase"/>
</dbReference>
<dbReference type="PANTHER" id="PTHR24422">
    <property type="entry name" value="CHEMOTAXIS PROTEIN METHYLTRANSFERASE"/>
    <property type="match status" value="1"/>
</dbReference>
<keyword evidence="4 7" id="KW-0808">Transferase</keyword>
<feature type="domain" description="CheR-type methyltransferase" evidence="6">
    <location>
        <begin position="29"/>
        <end position="293"/>
    </location>
</feature>
<dbReference type="Gene3D" id="1.10.155.10">
    <property type="entry name" value="Chemotaxis receptor methyltransferase CheR, N-terminal domain"/>
    <property type="match status" value="1"/>
</dbReference>
<dbReference type="Pfam" id="PF03705">
    <property type="entry name" value="CheR_N"/>
    <property type="match status" value="1"/>
</dbReference>
<evidence type="ECO:0000313" key="8">
    <source>
        <dbReference type="Proteomes" id="UP000031014"/>
    </source>
</evidence>
<gene>
    <name evidence="7" type="ORF">SAMD00020551_1991</name>
</gene>
<dbReference type="Pfam" id="PF01739">
    <property type="entry name" value="CheR"/>
    <property type="match status" value="1"/>
</dbReference>
<organism evidence="7 8">
    <name type="scientific">Mesobacillus selenatarsenatis (strain DSM 18680 / JCM 14380 / FERM P-15431 / SF-1)</name>
    <dbReference type="NCBI Taxonomy" id="1321606"/>
    <lineage>
        <taxon>Bacteria</taxon>
        <taxon>Bacillati</taxon>
        <taxon>Bacillota</taxon>
        <taxon>Bacilli</taxon>
        <taxon>Bacillales</taxon>
        <taxon>Bacillaceae</taxon>
        <taxon>Mesobacillus</taxon>
    </lineage>
</organism>
<dbReference type="SMART" id="SM00138">
    <property type="entry name" value="MeTrc"/>
    <property type="match status" value="1"/>
</dbReference>
<dbReference type="InterPro" id="IPR036804">
    <property type="entry name" value="CheR_N_sf"/>
</dbReference>
<name>A0A0A8X3M9_MESS1</name>
<sequence length="293" mass="34449">MTGELFRDVKKYITQDPIFRYNENVQLFLVKIRSKMMPQDYEHFISRIHQKTGINLALYKEAQMKRRLTSLYQKKGYSSFKEFFQVLDKDQQLMNEFLDRMTINVSEFYRNAKRWEVLDKSIIPELLSRNPNPKIWSAACSTGEEPYTLAMVLSKHMPLSRIQVLATDIDDNVLAKARRGVYAERSLNEAPREMVKKFFRQDGSYYTVEDDIKKTVTFKKQNLLADRFGGPFDLIVCRNVLIYFTEEAKESIYHKFSAALRPGGILFVGSTEQIFNPGTYDFETADTFFYRKK</sequence>
<dbReference type="Gene3D" id="3.40.50.150">
    <property type="entry name" value="Vaccinia Virus protein VP39"/>
    <property type="match status" value="1"/>
</dbReference>
<proteinExistence type="predicted"/>
<dbReference type="GO" id="GO:0008983">
    <property type="term" value="F:protein-glutamate O-methyltransferase activity"/>
    <property type="evidence" value="ECO:0007669"/>
    <property type="project" value="UniProtKB-EC"/>
</dbReference>
<comment type="catalytic activity">
    <reaction evidence="1">
        <text>L-glutamyl-[protein] + S-adenosyl-L-methionine = [protein]-L-glutamate 5-O-methyl ester + S-adenosyl-L-homocysteine</text>
        <dbReference type="Rhea" id="RHEA:24452"/>
        <dbReference type="Rhea" id="RHEA-COMP:10208"/>
        <dbReference type="Rhea" id="RHEA-COMP:10311"/>
        <dbReference type="ChEBI" id="CHEBI:29973"/>
        <dbReference type="ChEBI" id="CHEBI:57856"/>
        <dbReference type="ChEBI" id="CHEBI:59789"/>
        <dbReference type="ChEBI" id="CHEBI:82795"/>
        <dbReference type="EC" id="2.1.1.80"/>
    </reaction>
</comment>
<keyword evidence="5" id="KW-0949">S-adenosyl-L-methionine</keyword>
<evidence type="ECO:0000256" key="3">
    <source>
        <dbReference type="ARBA" id="ARBA00022603"/>
    </source>
</evidence>
<dbReference type="STRING" id="1321606.SAMD00020551_1991"/>
<dbReference type="InterPro" id="IPR050903">
    <property type="entry name" value="Bact_Chemotaxis_MeTrfase"/>
</dbReference>
<dbReference type="EMBL" id="BASE01000043">
    <property type="protein sequence ID" value="GAM13844.1"/>
    <property type="molecule type" value="Genomic_DNA"/>
</dbReference>
<dbReference type="SUPFAM" id="SSF53335">
    <property type="entry name" value="S-adenosyl-L-methionine-dependent methyltransferases"/>
    <property type="match status" value="1"/>
</dbReference>
<evidence type="ECO:0000256" key="2">
    <source>
        <dbReference type="ARBA" id="ARBA00012534"/>
    </source>
</evidence>
<evidence type="ECO:0000259" key="6">
    <source>
        <dbReference type="PROSITE" id="PS50123"/>
    </source>
</evidence>
<accession>A0A0A8X3M9</accession>